<organism evidence="2">
    <name type="scientific">Schlesneria paludicola</name>
    <dbReference type="NCBI Taxonomy" id="360056"/>
    <lineage>
        <taxon>Bacteria</taxon>
        <taxon>Pseudomonadati</taxon>
        <taxon>Planctomycetota</taxon>
        <taxon>Planctomycetia</taxon>
        <taxon>Planctomycetales</taxon>
        <taxon>Planctomycetaceae</taxon>
        <taxon>Schlesneria</taxon>
    </lineage>
</organism>
<evidence type="ECO:0000259" key="1">
    <source>
        <dbReference type="Pfam" id="PF01048"/>
    </source>
</evidence>
<comment type="caution">
    <text evidence="2">The sequence shown here is derived from an EMBL/GenBank/DDBJ whole genome shotgun (WGS) entry which is preliminary data.</text>
</comment>
<dbReference type="EMBL" id="DSOK01000411">
    <property type="protein sequence ID" value="HEN16763.1"/>
    <property type="molecule type" value="Genomic_DNA"/>
</dbReference>
<dbReference type="PANTHER" id="PTHR46832:SF1">
    <property type="entry name" value="5'-METHYLTHIOADENOSINE_S-ADENOSYLHOMOCYSTEINE NUCLEOSIDASE"/>
    <property type="match status" value="1"/>
</dbReference>
<dbReference type="CDD" id="cd17877">
    <property type="entry name" value="NP_MTAN-like"/>
    <property type="match status" value="1"/>
</dbReference>
<gene>
    <name evidence="2" type="ORF">ENQ76_14980</name>
</gene>
<dbReference type="PANTHER" id="PTHR46832">
    <property type="entry name" value="5'-METHYLTHIOADENOSINE/S-ADENOSYLHOMOCYSTEINE NUCLEOSIDASE"/>
    <property type="match status" value="1"/>
</dbReference>
<dbReference type="GO" id="GO:0019284">
    <property type="term" value="P:L-methionine salvage from S-adenosylmethionine"/>
    <property type="evidence" value="ECO:0007669"/>
    <property type="project" value="TreeGrafter"/>
</dbReference>
<reference evidence="2" key="1">
    <citation type="journal article" date="2020" name="mSystems">
        <title>Genome- and Community-Level Interaction Insights into Carbon Utilization and Element Cycling Functions of Hydrothermarchaeota in Hydrothermal Sediment.</title>
        <authorList>
            <person name="Zhou Z."/>
            <person name="Liu Y."/>
            <person name="Xu W."/>
            <person name="Pan J."/>
            <person name="Luo Z.H."/>
            <person name="Li M."/>
        </authorList>
    </citation>
    <scope>NUCLEOTIDE SEQUENCE [LARGE SCALE GENOMIC DNA]</scope>
    <source>
        <strain evidence="2">SpSt-339</strain>
    </source>
</reference>
<protein>
    <submittedName>
        <fullName evidence="2">5'-methylthioadenosine nucleosidase</fullName>
    </submittedName>
</protein>
<dbReference type="Pfam" id="PF01048">
    <property type="entry name" value="PNP_UDP_1"/>
    <property type="match status" value="2"/>
</dbReference>
<name>A0A7C2K2U7_9PLAN</name>
<dbReference type="InterPro" id="IPR000845">
    <property type="entry name" value="Nucleoside_phosphorylase_d"/>
</dbReference>
<dbReference type="GO" id="GO:0008782">
    <property type="term" value="F:adenosylhomocysteine nucleosidase activity"/>
    <property type="evidence" value="ECO:0007669"/>
    <property type="project" value="TreeGrafter"/>
</dbReference>
<feature type="domain" description="Nucleoside phosphorylase" evidence="1">
    <location>
        <begin position="130"/>
        <end position="187"/>
    </location>
</feature>
<accession>A0A7C2K2U7</accession>
<sequence>MTEPAADDDLARCDIGIVCALPLELAEFVRRCERVRTYTGGDFVFRGGRYDGIRIVVVESGTGQARARRAAQALVDAHHPNWVLSCGFAGAIDERLKAGDIVVADRLLCGSQPPIQLDFRFPSDPARGWHVGGLLTTLEIVRTVAEKRKLAAETGALAVDMESYAVAEFCREQHHRFFAVRVCSDDLSADLPPEVLSLFGSTGAVRWGAVVGALWKRPSSAQDMLKLREQASLAAEKLAVFLDGVVKQLHAAK</sequence>
<feature type="domain" description="Nucleoside phosphorylase" evidence="1">
    <location>
        <begin position="14"/>
        <end position="107"/>
    </location>
</feature>
<dbReference type="GO" id="GO:0009116">
    <property type="term" value="P:nucleoside metabolic process"/>
    <property type="evidence" value="ECO:0007669"/>
    <property type="project" value="InterPro"/>
</dbReference>
<dbReference type="GO" id="GO:0005829">
    <property type="term" value="C:cytosol"/>
    <property type="evidence" value="ECO:0007669"/>
    <property type="project" value="TreeGrafter"/>
</dbReference>
<dbReference type="InterPro" id="IPR035994">
    <property type="entry name" value="Nucleoside_phosphorylase_sf"/>
</dbReference>
<dbReference type="Gene3D" id="3.40.50.1580">
    <property type="entry name" value="Nucleoside phosphorylase domain"/>
    <property type="match status" value="2"/>
</dbReference>
<dbReference type="GO" id="GO:0008930">
    <property type="term" value="F:methylthioadenosine nucleosidase activity"/>
    <property type="evidence" value="ECO:0007669"/>
    <property type="project" value="TreeGrafter"/>
</dbReference>
<dbReference type="SUPFAM" id="SSF53167">
    <property type="entry name" value="Purine and uridine phosphorylases"/>
    <property type="match status" value="1"/>
</dbReference>
<dbReference type="AlphaFoldDB" id="A0A7C2K2U7"/>
<proteinExistence type="predicted"/>
<evidence type="ECO:0000313" key="2">
    <source>
        <dbReference type="EMBL" id="HEN16763.1"/>
    </source>
</evidence>